<dbReference type="InParanoid" id="Q8ZUC0"/>
<dbReference type="STRING" id="178306.PAE2857"/>
<sequence>MRSAVVAMNSAVIEFLGLKGLITQGETSFLIREVMRMSQAIRSNPISKEEAEFIRAVFAKGDIDKITVEELEKVAEIVKRWWYEEGSELAYKMFLYVWMLRAYKLFSQQEKR</sequence>
<reference evidence="1 2" key="1">
    <citation type="journal article" date="2002" name="Proc. Natl. Acad. Sci. U.S.A.">
        <title>Genome sequence of the hyperthermophilic crenarchaeon Pyrobaculum aerophilum.</title>
        <authorList>
            <person name="Fitz-Gibbon S.T."/>
            <person name="Ladner H."/>
            <person name="Kim U.J."/>
            <person name="Stetter K.O."/>
            <person name="Simon M.I."/>
            <person name="Miller J.H."/>
        </authorList>
    </citation>
    <scope>NUCLEOTIDE SEQUENCE [LARGE SCALE GENOMIC DNA]</scope>
    <source>
        <strain evidence="2">ATCC 51768 / DSM 7523 / JCM 9630 / CIP 104966 / NBRC 100827 / IM2</strain>
    </source>
</reference>
<dbReference type="PATRIC" id="fig|178306.9.peg.2132"/>
<dbReference type="EnsemblBacteria" id="AAL64487">
    <property type="protein sequence ID" value="AAL64487"/>
    <property type="gene ID" value="PAE2857"/>
</dbReference>
<dbReference type="Proteomes" id="UP000002439">
    <property type="component" value="Chromosome"/>
</dbReference>
<dbReference type="HOGENOM" id="CLU_171551_0_0_2"/>
<dbReference type="eggNOG" id="arCOG03876">
    <property type="taxonomic scope" value="Archaea"/>
</dbReference>
<evidence type="ECO:0000313" key="1">
    <source>
        <dbReference type="EMBL" id="AAL64487.1"/>
    </source>
</evidence>
<gene>
    <name evidence="1" type="ordered locus">PAE2857</name>
</gene>
<name>Q8ZUC0_PYRAE</name>
<accession>Q8ZUC0</accession>
<evidence type="ECO:0000313" key="2">
    <source>
        <dbReference type="Proteomes" id="UP000002439"/>
    </source>
</evidence>
<dbReference type="EMBL" id="AE009441">
    <property type="protein sequence ID" value="AAL64487.1"/>
    <property type="molecule type" value="Genomic_DNA"/>
</dbReference>
<keyword evidence="2" id="KW-1185">Reference proteome</keyword>
<dbReference type="KEGG" id="pai:PAE2857"/>
<dbReference type="AlphaFoldDB" id="Q8ZUC0"/>
<protein>
    <submittedName>
        <fullName evidence="1">Conserved within P. aerophilum</fullName>
    </submittedName>
</protein>
<proteinExistence type="predicted"/>
<organism evidence="1 2">
    <name type="scientific">Pyrobaculum aerophilum (strain ATCC 51768 / DSM 7523 / JCM 9630 / CIP 104966 / NBRC 100827 / IM2)</name>
    <dbReference type="NCBI Taxonomy" id="178306"/>
    <lineage>
        <taxon>Archaea</taxon>
        <taxon>Thermoproteota</taxon>
        <taxon>Thermoprotei</taxon>
        <taxon>Thermoproteales</taxon>
        <taxon>Thermoproteaceae</taxon>
        <taxon>Pyrobaculum</taxon>
    </lineage>
</organism>